<evidence type="ECO:0000256" key="1">
    <source>
        <dbReference type="SAM" id="MobiDB-lite"/>
    </source>
</evidence>
<accession>A0A2S6GYZ5</accession>
<comment type="caution">
    <text evidence="2">The sequence shown here is derived from an EMBL/GenBank/DDBJ whole genome shotgun (WGS) entry which is preliminary data.</text>
</comment>
<keyword evidence="3" id="KW-1185">Reference proteome</keyword>
<reference evidence="2 3" key="1">
    <citation type="submission" date="2018-02" db="EMBL/GenBank/DDBJ databases">
        <title>Genomic Encyclopedia of Archaeal and Bacterial Type Strains, Phase II (KMG-II): from individual species to whole genera.</title>
        <authorList>
            <person name="Goeker M."/>
        </authorList>
    </citation>
    <scope>NUCLEOTIDE SEQUENCE [LARGE SCALE GENOMIC DNA]</scope>
    <source>
        <strain evidence="2 3">YU 961-1</strain>
    </source>
</reference>
<sequence length="56" mass="6518">MATDPREPEPEKKRPNLDEIFGDVLPEITRDEQLRNPETPNPDDWYLSNRPPHHGG</sequence>
<dbReference type="AlphaFoldDB" id="A0A2S6GYZ5"/>
<name>A0A2S6GYZ5_9PSEU</name>
<organism evidence="2 3">
    <name type="scientific">Actinokineospora auranticolor</name>
    <dbReference type="NCBI Taxonomy" id="155976"/>
    <lineage>
        <taxon>Bacteria</taxon>
        <taxon>Bacillati</taxon>
        <taxon>Actinomycetota</taxon>
        <taxon>Actinomycetes</taxon>
        <taxon>Pseudonocardiales</taxon>
        <taxon>Pseudonocardiaceae</taxon>
        <taxon>Actinokineospora</taxon>
    </lineage>
</organism>
<dbReference type="EMBL" id="PTIX01000002">
    <property type="protein sequence ID" value="PPK70386.1"/>
    <property type="molecule type" value="Genomic_DNA"/>
</dbReference>
<dbReference type="Proteomes" id="UP000239203">
    <property type="component" value="Unassembled WGS sequence"/>
</dbReference>
<feature type="compositionally biased region" description="Basic and acidic residues" evidence="1">
    <location>
        <begin position="1"/>
        <end position="17"/>
    </location>
</feature>
<proteinExistence type="predicted"/>
<dbReference type="RefSeq" id="WP_181043330.1">
    <property type="nucleotide sequence ID" value="NZ_CP154825.1"/>
</dbReference>
<protein>
    <submittedName>
        <fullName evidence="2">Uncharacterized protein</fullName>
    </submittedName>
</protein>
<evidence type="ECO:0000313" key="2">
    <source>
        <dbReference type="EMBL" id="PPK70386.1"/>
    </source>
</evidence>
<evidence type="ECO:0000313" key="3">
    <source>
        <dbReference type="Proteomes" id="UP000239203"/>
    </source>
</evidence>
<gene>
    <name evidence="2" type="ORF">CLV40_102300</name>
</gene>
<feature type="region of interest" description="Disordered" evidence="1">
    <location>
        <begin position="1"/>
        <end position="56"/>
    </location>
</feature>